<evidence type="ECO:0000313" key="2">
    <source>
        <dbReference type="EMBL" id="MQL84831.1"/>
    </source>
</evidence>
<reference evidence="2" key="1">
    <citation type="submission" date="2017-07" db="EMBL/GenBank/DDBJ databases">
        <title>Taro Niue Genome Assembly and Annotation.</title>
        <authorList>
            <person name="Atibalentja N."/>
            <person name="Keating K."/>
            <person name="Fields C.J."/>
        </authorList>
    </citation>
    <scope>NUCLEOTIDE SEQUENCE</scope>
    <source>
        <strain evidence="2">Niue_2</strain>
        <tissue evidence="2">Leaf</tissue>
    </source>
</reference>
<evidence type="ECO:0000256" key="1">
    <source>
        <dbReference type="SAM" id="MobiDB-lite"/>
    </source>
</evidence>
<dbReference type="AlphaFoldDB" id="A0A843UNC8"/>
<dbReference type="EMBL" id="NMUH01000789">
    <property type="protein sequence ID" value="MQL84831.1"/>
    <property type="molecule type" value="Genomic_DNA"/>
</dbReference>
<keyword evidence="3" id="KW-1185">Reference proteome</keyword>
<accession>A0A843UNC8</accession>
<feature type="compositionally biased region" description="Low complexity" evidence="1">
    <location>
        <begin position="98"/>
        <end position="118"/>
    </location>
</feature>
<evidence type="ECO:0000313" key="3">
    <source>
        <dbReference type="Proteomes" id="UP000652761"/>
    </source>
</evidence>
<proteinExistence type="predicted"/>
<comment type="caution">
    <text evidence="2">The sequence shown here is derived from an EMBL/GenBank/DDBJ whole genome shotgun (WGS) entry which is preliminary data.</text>
</comment>
<sequence>MGNHASRRQTAAAAACKVVLSDGSVAEFEGGTSVAELMLEHPQQFVVEFSSLLSGSKASPLPADHKLEPGRVYVMLPIKPGKPSTLSAAEARQVVSRSRSVLRSSSFPSSSSSSSSKSGPLGNWGRPEPGVSNAEGEEGNKAKPEEKMSAIEFPSQAFGEVPEFLSKQLSGRLWKPSLHTIVERAPPRKVSHWLF</sequence>
<protein>
    <submittedName>
        <fullName evidence="2">Uncharacterized protein</fullName>
    </submittedName>
</protein>
<dbReference type="OrthoDB" id="1921976at2759"/>
<organism evidence="2 3">
    <name type="scientific">Colocasia esculenta</name>
    <name type="common">Wild taro</name>
    <name type="synonym">Arum esculentum</name>
    <dbReference type="NCBI Taxonomy" id="4460"/>
    <lineage>
        <taxon>Eukaryota</taxon>
        <taxon>Viridiplantae</taxon>
        <taxon>Streptophyta</taxon>
        <taxon>Embryophyta</taxon>
        <taxon>Tracheophyta</taxon>
        <taxon>Spermatophyta</taxon>
        <taxon>Magnoliopsida</taxon>
        <taxon>Liliopsida</taxon>
        <taxon>Araceae</taxon>
        <taxon>Aroideae</taxon>
        <taxon>Colocasieae</taxon>
        <taxon>Colocasia</taxon>
    </lineage>
</organism>
<name>A0A843UNC8_COLES</name>
<feature type="region of interest" description="Disordered" evidence="1">
    <location>
        <begin position="98"/>
        <end position="152"/>
    </location>
</feature>
<dbReference type="InterPro" id="IPR025322">
    <property type="entry name" value="PADRE_dom"/>
</dbReference>
<dbReference type="Proteomes" id="UP000652761">
    <property type="component" value="Unassembled WGS sequence"/>
</dbReference>
<gene>
    <name evidence="2" type="ORF">Taro_017333</name>
</gene>
<dbReference type="Pfam" id="PF14009">
    <property type="entry name" value="PADRE"/>
    <property type="match status" value="1"/>
</dbReference>
<feature type="compositionally biased region" description="Basic and acidic residues" evidence="1">
    <location>
        <begin position="138"/>
        <end position="149"/>
    </location>
</feature>
<dbReference type="PANTHER" id="PTHR33052">
    <property type="entry name" value="DUF4228 DOMAIN PROTEIN-RELATED"/>
    <property type="match status" value="1"/>
</dbReference>